<dbReference type="PANTHER" id="PTHR43735">
    <property type="entry name" value="APOPTOSIS-INDUCING FACTOR 1"/>
    <property type="match status" value="1"/>
</dbReference>
<reference evidence="2" key="1">
    <citation type="submission" date="2021-02" db="EMBL/GenBank/DDBJ databases">
        <authorList>
            <person name="Nowell W R."/>
        </authorList>
    </citation>
    <scope>NUCLEOTIDE SEQUENCE</scope>
</reference>
<dbReference type="Proteomes" id="UP000677228">
    <property type="component" value="Unassembled WGS sequence"/>
</dbReference>
<accession>A0A8S2FJ73</accession>
<dbReference type="AlphaFoldDB" id="A0A8S2FJ73"/>
<sequence length="355" mass="38964">MPQDLAATHRILLIERNSHFSHLFTFPRFAIVPTHEHKAFIPMNRLFSEAKCNAQIIRAAVETITPSEIVLDRDTQFGRSIPWDILVMATGSKLAPPGNMPTETKLDSVQYFKTVQDRVRSAKSVALIGGGAVGVQMATDIKSYYPDKEVHLIHSRDRLMSRFDRGLSDVVIQTCKDLGIIVHLGSRANLPGTDGPCTIQLQCGETISVDFYLQCTGQIINSAPIRQLAADSINADGTIHVLPTLQLEKHPRILAVGDVNDLLQIKAVGPALGQVEVAQKNIISLLRGEPPEAKFDGKAAGIHLTLGLKRAAFCRQTQDGSGEASIRVVDEDGPEDMEIEGFWDRLGADKKDFWA</sequence>
<organism evidence="2 4">
    <name type="scientific">Didymodactylos carnosus</name>
    <dbReference type="NCBI Taxonomy" id="1234261"/>
    <lineage>
        <taxon>Eukaryota</taxon>
        <taxon>Metazoa</taxon>
        <taxon>Spiralia</taxon>
        <taxon>Gnathifera</taxon>
        <taxon>Rotifera</taxon>
        <taxon>Eurotatoria</taxon>
        <taxon>Bdelloidea</taxon>
        <taxon>Philodinida</taxon>
        <taxon>Philodinidae</taxon>
        <taxon>Didymodactylos</taxon>
    </lineage>
</organism>
<dbReference type="InterPro" id="IPR036188">
    <property type="entry name" value="FAD/NAD-bd_sf"/>
</dbReference>
<dbReference type="GO" id="GO:0050660">
    <property type="term" value="F:flavin adenine dinucleotide binding"/>
    <property type="evidence" value="ECO:0007669"/>
    <property type="project" value="TreeGrafter"/>
</dbReference>
<dbReference type="EMBL" id="CAJNOK010032181">
    <property type="protein sequence ID" value="CAF1481252.1"/>
    <property type="molecule type" value="Genomic_DNA"/>
</dbReference>
<dbReference type="EMBL" id="CAJOBA010054108">
    <property type="protein sequence ID" value="CAF4271797.1"/>
    <property type="molecule type" value="Genomic_DNA"/>
</dbReference>
<dbReference type="GO" id="GO:0005737">
    <property type="term" value="C:cytoplasm"/>
    <property type="evidence" value="ECO:0007669"/>
    <property type="project" value="TreeGrafter"/>
</dbReference>
<evidence type="ECO:0000313" key="4">
    <source>
        <dbReference type="Proteomes" id="UP000677228"/>
    </source>
</evidence>
<evidence type="ECO:0000313" key="2">
    <source>
        <dbReference type="EMBL" id="CAF1481252.1"/>
    </source>
</evidence>
<dbReference type="GO" id="GO:0004174">
    <property type="term" value="F:electron-transferring-flavoprotein dehydrogenase activity"/>
    <property type="evidence" value="ECO:0007669"/>
    <property type="project" value="TreeGrafter"/>
</dbReference>
<feature type="domain" description="FAD/NAD(P)-binding" evidence="1">
    <location>
        <begin position="8"/>
        <end position="274"/>
    </location>
</feature>
<evidence type="ECO:0000259" key="1">
    <source>
        <dbReference type="Pfam" id="PF07992"/>
    </source>
</evidence>
<name>A0A8S2FJ73_9BILA</name>
<dbReference type="Proteomes" id="UP000682733">
    <property type="component" value="Unassembled WGS sequence"/>
</dbReference>
<dbReference type="PANTHER" id="PTHR43735:SF11">
    <property type="entry name" value="HYPOTHETICAL OXIDOREDUCTASE (EUROFUNG)"/>
    <property type="match status" value="1"/>
</dbReference>
<proteinExistence type="predicted"/>
<evidence type="ECO:0000313" key="3">
    <source>
        <dbReference type="EMBL" id="CAF4271797.1"/>
    </source>
</evidence>
<protein>
    <recommendedName>
        <fullName evidence="1">FAD/NAD(P)-binding domain-containing protein</fullName>
    </recommendedName>
</protein>
<dbReference type="SUPFAM" id="SSF51905">
    <property type="entry name" value="FAD/NAD(P)-binding domain"/>
    <property type="match status" value="1"/>
</dbReference>
<comment type="caution">
    <text evidence="2">The sequence shown here is derived from an EMBL/GenBank/DDBJ whole genome shotgun (WGS) entry which is preliminary data.</text>
</comment>
<dbReference type="Pfam" id="PF07992">
    <property type="entry name" value="Pyr_redox_2"/>
    <property type="match status" value="1"/>
</dbReference>
<dbReference type="Gene3D" id="3.50.50.100">
    <property type="match status" value="1"/>
</dbReference>
<dbReference type="InterPro" id="IPR023753">
    <property type="entry name" value="FAD/NAD-binding_dom"/>
</dbReference>
<gene>
    <name evidence="2" type="ORF">OVA965_LOCUS36078</name>
    <name evidence="3" type="ORF">TMI583_LOCUS37075</name>
</gene>